<dbReference type="EMBL" id="JASCZI010030538">
    <property type="protein sequence ID" value="MED6123456.1"/>
    <property type="molecule type" value="Genomic_DNA"/>
</dbReference>
<keyword evidence="3" id="KW-1185">Reference proteome</keyword>
<feature type="region of interest" description="Disordered" evidence="1">
    <location>
        <begin position="74"/>
        <end position="149"/>
    </location>
</feature>
<accession>A0ABU6RHB6</accession>
<comment type="caution">
    <text evidence="2">The sequence shown here is derived from an EMBL/GenBank/DDBJ whole genome shotgun (WGS) entry which is preliminary data.</text>
</comment>
<dbReference type="Proteomes" id="UP001341840">
    <property type="component" value="Unassembled WGS sequence"/>
</dbReference>
<feature type="compositionally biased region" description="Basic and acidic residues" evidence="1">
    <location>
        <begin position="138"/>
        <end position="149"/>
    </location>
</feature>
<proteinExistence type="predicted"/>
<feature type="compositionally biased region" description="Polar residues" evidence="1">
    <location>
        <begin position="93"/>
        <end position="117"/>
    </location>
</feature>
<name>A0ABU6RHB6_9FABA</name>
<protein>
    <submittedName>
        <fullName evidence="2">Uncharacterized protein</fullName>
    </submittedName>
</protein>
<evidence type="ECO:0000313" key="2">
    <source>
        <dbReference type="EMBL" id="MED6123456.1"/>
    </source>
</evidence>
<feature type="compositionally biased region" description="Low complexity" evidence="1">
    <location>
        <begin position="74"/>
        <end position="87"/>
    </location>
</feature>
<evidence type="ECO:0000256" key="1">
    <source>
        <dbReference type="SAM" id="MobiDB-lite"/>
    </source>
</evidence>
<reference evidence="2 3" key="1">
    <citation type="journal article" date="2023" name="Plants (Basel)">
        <title>Bridging the Gap: Combining Genomics and Transcriptomics Approaches to Understand Stylosanthes scabra, an Orphan Legume from the Brazilian Caatinga.</title>
        <authorList>
            <person name="Ferreira-Neto J.R.C."/>
            <person name="da Silva M.D."/>
            <person name="Binneck E."/>
            <person name="de Melo N.F."/>
            <person name="da Silva R.H."/>
            <person name="de Melo A.L.T.M."/>
            <person name="Pandolfi V."/>
            <person name="Bustamante F.O."/>
            <person name="Brasileiro-Vidal A.C."/>
            <person name="Benko-Iseppon A.M."/>
        </authorList>
    </citation>
    <scope>NUCLEOTIDE SEQUENCE [LARGE SCALE GENOMIC DNA]</scope>
    <source>
        <tissue evidence="2">Leaves</tissue>
    </source>
</reference>
<gene>
    <name evidence="2" type="ORF">PIB30_049301</name>
</gene>
<evidence type="ECO:0000313" key="3">
    <source>
        <dbReference type="Proteomes" id="UP001341840"/>
    </source>
</evidence>
<sequence>MAIKGIYVVMYLNRKISQSAEGVKFFCKDSIWVSIPTQTSLQELKSLILLNLGELGRKEISRVSYRMSIALQNVGGSSSSSNNVDSGRGFETNEGTRTLSNYRASSPSFRPYINQSVHAPPPVVPTFEEDVQPGMMESPDRDDYQSERG</sequence>
<organism evidence="2 3">
    <name type="scientific">Stylosanthes scabra</name>
    <dbReference type="NCBI Taxonomy" id="79078"/>
    <lineage>
        <taxon>Eukaryota</taxon>
        <taxon>Viridiplantae</taxon>
        <taxon>Streptophyta</taxon>
        <taxon>Embryophyta</taxon>
        <taxon>Tracheophyta</taxon>
        <taxon>Spermatophyta</taxon>
        <taxon>Magnoliopsida</taxon>
        <taxon>eudicotyledons</taxon>
        <taxon>Gunneridae</taxon>
        <taxon>Pentapetalae</taxon>
        <taxon>rosids</taxon>
        <taxon>fabids</taxon>
        <taxon>Fabales</taxon>
        <taxon>Fabaceae</taxon>
        <taxon>Papilionoideae</taxon>
        <taxon>50 kb inversion clade</taxon>
        <taxon>dalbergioids sensu lato</taxon>
        <taxon>Dalbergieae</taxon>
        <taxon>Pterocarpus clade</taxon>
        <taxon>Stylosanthes</taxon>
    </lineage>
</organism>